<reference evidence="1 2" key="1">
    <citation type="journal article" date="2023" name="Microbiol. Spectr.">
        <title>Symbiosis of Carpenter Bees with Uncharacterized Lactic Acid Bacteria Showing NAD Auxotrophy.</title>
        <authorList>
            <person name="Kawasaki S."/>
            <person name="Ozawa K."/>
            <person name="Mori T."/>
            <person name="Yamamoto A."/>
            <person name="Ito M."/>
            <person name="Ohkuma M."/>
            <person name="Sakamoto M."/>
            <person name="Matsutani M."/>
        </authorList>
    </citation>
    <scope>NUCLEOTIDE SEQUENCE [LARGE SCALE GENOMIC DNA]</scope>
    <source>
        <strain evidence="1 2">Kim37-2</strain>
    </source>
</reference>
<keyword evidence="2" id="KW-1185">Reference proteome</keyword>
<protein>
    <submittedName>
        <fullName evidence="1">Uncharacterized protein</fullName>
    </submittedName>
</protein>
<sequence>MVTATVEFLQDKNSTRFDFRRGAGMSIVKLSAWSGIYAHIFGRG</sequence>
<dbReference type="EMBL" id="AP026798">
    <property type="protein sequence ID" value="BDR52288.1"/>
    <property type="molecule type" value="Genomic_DNA"/>
</dbReference>
<dbReference type="Proteomes" id="UP001321766">
    <property type="component" value="Chromosome"/>
</dbReference>
<gene>
    <name evidence="1" type="ORF">KIM372_01950</name>
</gene>
<name>A0ABM8B637_9BIFI</name>
<evidence type="ECO:0000313" key="2">
    <source>
        <dbReference type="Proteomes" id="UP001321766"/>
    </source>
</evidence>
<accession>A0ABM8B637</accession>
<proteinExistence type="predicted"/>
<evidence type="ECO:0000313" key="1">
    <source>
        <dbReference type="EMBL" id="BDR52288.1"/>
    </source>
</evidence>
<organism evidence="1 2">
    <name type="scientific">Bombiscardovia nodaiensis</name>
    <dbReference type="NCBI Taxonomy" id="2932181"/>
    <lineage>
        <taxon>Bacteria</taxon>
        <taxon>Bacillati</taxon>
        <taxon>Actinomycetota</taxon>
        <taxon>Actinomycetes</taxon>
        <taxon>Bifidobacteriales</taxon>
        <taxon>Bifidobacteriaceae</taxon>
        <taxon>Bombiscardovia</taxon>
    </lineage>
</organism>